<dbReference type="InterPro" id="IPR025877">
    <property type="entry name" value="MobA-like_NTP_Trfase"/>
</dbReference>
<protein>
    <recommendedName>
        <fullName evidence="5">Phosphoenolpyruvate guanylyltransferase</fullName>
        <shortName evidence="5">PEP guanylyltransferase</shortName>
        <ecNumber evidence="5">2.7.7.105</ecNumber>
    </recommendedName>
</protein>
<organism evidence="7 8">
    <name type="scientific">Streptacidiphilus jiangxiensis</name>
    <dbReference type="NCBI Taxonomy" id="235985"/>
    <lineage>
        <taxon>Bacteria</taxon>
        <taxon>Bacillati</taxon>
        <taxon>Actinomycetota</taxon>
        <taxon>Actinomycetes</taxon>
        <taxon>Kitasatosporales</taxon>
        <taxon>Streptomycetaceae</taxon>
        <taxon>Streptacidiphilus</taxon>
    </lineage>
</organism>
<dbReference type="InterPro" id="IPR002835">
    <property type="entry name" value="CofC"/>
</dbReference>
<dbReference type="Pfam" id="PF12804">
    <property type="entry name" value="NTP_transf_3"/>
    <property type="match status" value="1"/>
</dbReference>
<feature type="binding site" evidence="5">
    <location>
        <position position="141"/>
    </location>
    <ligand>
        <name>phosphoenolpyruvate</name>
        <dbReference type="ChEBI" id="CHEBI:58702"/>
    </ligand>
</feature>
<feature type="binding site" evidence="5">
    <location>
        <position position="160"/>
    </location>
    <ligand>
        <name>phosphoenolpyruvate</name>
        <dbReference type="ChEBI" id="CHEBI:58702"/>
    </ligand>
</feature>
<keyword evidence="8" id="KW-1185">Reference proteome</keyword>
<dbReference type="GO" id="GO:0052645">
    <property type="term" value="P:F420-0 metabolic process"/>
    <property type="evidence" value="ECO:0007669"/>
    <property type="project" value="UniProtKB-UniRule"/>
</dbReference>
<dbReference type="AlphaFoldDB" id="A0A1H7XSL0"/>
<evidence type="ECO:0000256" key="1">
    <source>
        <dbReference type="ARBA" id="ARBA00022679"/>
    </source>
</evidence>
<dbReference type="OrthoDB" id="9151145at2"/>
<evidence type="ECO:0000313" key="8">
    <source>
        <dbReference type="Proteomes" id="UP000183015"/>
    </source>
</evidence>
<dbReference type="PANTHER" id="PTHR40392:SF1">
    <property type="entry name" value="2-PHOSPHO-L-LACTATE GUANYLYLTRANSFERASE"/>
    <property type="match status" value="1"/>
</dbReference>
<comment type="similarity">
    <text evidence="5">Belongs to the CofC family.</text>
</comment>
<dbReference type="EMBL" id="FOAZ01000025">
    <property type="protein sequence ID" value="SEM36634.1"/>
    <property type="molecule type" value="Genomic_DNA"/>
</dbReference>
<dbReference type="UniPathway" id="UPA00071"/>
<keyword evidence="3 5" id="KW-0547">Nucleotide-binding</keyword>
<feature type="domain" description="MobA-like NTP transferase" evidence="6">
    <location>
        <begin position="45"/>
        <end position="142"/>
    </location>
</feature>
<dbReference type="InterPro" id="IPR029044">
    <property type="entry name" value="Nucleotide-diphossugar_trans"/>
</dbReference>
<dbReference type="STRING" id="235985.SAMN05414137_12536"/>
<dbReference type="GO" id="GO:0043814">
    <property type="term" value="F:phospholactate guanylyltransferase activity"/>
    <property type="evidence" value="ECO:0007669"/>
    <property type="project" value="InterPro"/>
</dbReference>
<feature type="binding site" evidence="5">
    <location>
        <position position="157"/>
    </location>
    <ligand>
        <name>phosphoenolpyruvate</name>
        <dbReference type="ChEBI" id="CHEBI:58702"/>
    </ligand>
</feature>
<evidence type="ECO:0000256" key="5">
    <source>
        <dbReference type="HAMAP-Rule" id="MF_02114"/>
    </source>
</evidence>
<dbReference type="HAMAP" id="MF_02114">
    <property type="entry name" value="CofC"/>
    <property type="match status" value="1"/>
</dbReference>
<gene>
    <name evidence="5" type="primary">fbiD</name>
    <name evidence="7" type="ORF">SAMN05414137_12536</name>
</gene>
<dbReference type="SUPFAM" id="SSF53448">
    <property type="entry name" value="Nucleotide-diphospho-sugar transferases"/>
    <property type="match status" value="1"/>
</dbReference>
<dbReference type="Gene3D" id="3.90.550.10">
    <property type="entry name" value="Spore Coat Polysaccharide Biosynthesis Protein SpsA, Chain A"/>
    <property type="match status" value="1"/>
</dbReference>
<dbReference type="Proteomes" id="UP000183015">
    <property type="component" value="Unassembled WGS sequence"/>
</dbReference>
<sequence>MTTPKTTVVIPLKPPSVGKSRLAPAVGALRPRLALAFALDTVVAARGCAAVARVVAVCDDEQAGAQLALAGALVIPDSPAAGLNAAVAHGARYAREALDAGAVAAMSADLPALRPDELARVLTAASAHPRAFLADTQGIGTTVLAAGANVPLAPLFGGASRAAHAASGAVELDLDGVPSVRRDVDTGEDLRVALALGAGRHTLTTLGLMQATAYTYSPDSRSGQVLLDDGTPLPFDAAAFDAGGLRLLRPGQRVRIETEGAGPDRRITLITLQTF</sequence>
<name>A0A1H7XSL0_STRJI</name>
<evidence type="ECO:0000256" key="4">
    <source>
        <dbReference type="ARBA" id="ARBA00023134"/>
    </source>
</evidence>
<dbReference type="NCBIfam" id="TIGR03552">
    <property type="entry name" value="F420_cofC"/>
    <property type="match status" value="1"/>
</dbReference>
<dbReference type="GO" id="GO:0005525">
    <property type="term" value="F:GTP binding"/>
    <property type="evidence" value="ECO:0007669"/>
    <property type="project" value="UniProtKB-KW"/>
</dbReference>
<dbReference type="EC" id="2.7.7.105" evidence="5"/>
<proteinExistence type="inferred from homology"/>
<evidence type="ECO:0000313" key="7">
    <source>
        <dbReference type="EMBL" id="SEM36634.1"/>
    </source>
</evidence>
<reference evidence="8" key="1">
    <citation type="submission" date="2016-10" db="EMBL/GenBank/DDBJ databases">
        <authorList>
            <person name="Varghese N."/>
        </authorList>
    </citation>
    <scope>NUCLEOTIDE SEQUENCE [LARGE SCALE GENOMIC DNA]</scope>
    <source>
        <strain evidence="8">DSM 45096 / BCRC 16803 / CGMCC 4.1857 / CIP 109030 / JCM 12277 / KCTC 19219 / NBRC 100920 / 33214</strain>
    </source>
</reference>
<comment type="pathway">
    <text evidence="5">Cofactor biosynthesis; coenzyme F420 biosynthesis.</text>
</comment>
<dbReference type="PANTHER" id="PTHR40392">
    <property type="entry name" value="2-PHOSPHO-L-LACTATE GUANYLYLTRANSFERASE"/>
    <property type="match status" value="1"/>
</dbReference>
<accession>A0A1H7XSL0</accession>
<keyword evidence="1 5" id="KW-0808">Transferase</keyword>
<evidence type="ECO:0000259" key="6">
    <source>
        <dbReference type="Pfam" id="PF12804"/>
    </source>
</evidence>
<evidence type="ECO:0000256" key="2">
    <source>
        <dbReference type="ARBA" id="ARBA00022695"/>
    </source>
</evidence>
<keyword evidence="2 5" id="KW-0548">Nucleotidyltransferase</keyword>
<comment type="catalytic activity">
    <reaction evidence="5">
        <text>phosphoenolpyruvate + GTP + H(+) = enolpyruvoyl-2-diphospho-5'-guanosine + diphosphate</text>
        <dbReference type="Rhea" id="RHEA:30519"/>
        <dbReference type="ChEBI" id="CHEBI:15378"/>
        <dbReference type="ChEBI" id="CHEBI:33019"/>
        <dbReference type="ChEBI" id="CHEBI:37565"/>
        <dbReference type="ChEBI" id="CHEBI:58702"/>
        <dbReference type="ChEBI" id="CHEBI:143701"/>
        <dbReference type="EC" id="2.7.7.105"/>
    </reaction>
</comment>
<comment type="function">
    <text evidence="5">Guanylyltransferase that catalyzes the activation of phosphoenolpyruvate (PEP) as enolpyruvoyl-2-diphospho-5'-guanosine, via the condensation of PEP with GTP. It is involved in the biosynthesis of coenzyme F420, a hydride carrier cofactor.</text>
</comment>
<dbReference type="eggNOG" id="COG1920">
    <property type="taxonomic scope" value="Bacteria"/>
</dbReference>
<evidence type="ECO:0000256" key="3">
    <source>
        <dbReference type="ARBA" id="ARBA00022741"/>
    </source>
</evidence>
<keyword evidence="4 5" id="KW-0342">GTP-binding</keyword>